<dbReference type="Proteomes" id="UP001446205">
    <property type="component" value="Unassembled WGS sequence"/>
</dbReference>
<evidence type="ECO:0000259" key="9">
    <source>
        <dbReference type="Pfam" id="PF13098"/>
    </source>
</evidence>
<evidence type="ECO:0000313" key="11">
    <source>
        <dbReference type="Proteomes" id="UP001446205"/>
    </source>
</evidence>
<proteinExistence type="inferred from homology"/>
<evidence type="ECO:0000313" key="10">
    <source>
        <dbReference type="EMBL" id="MEK8088850.1"/>
    </source>
</evidence>
<dbReference type="InterPro" id="IPR012336">
    <property type="entry name" value="Thioredoxin-like_fold"/>
</dbReference>
<comment type="function">
    <text evidence="7">Required for disulfide bond formation in some periplasmic proteins. Acts by transferring its disulfide bond to other proteins and is reduced in the process.</text>
</comment>
<comment type="subcellular location">
    <subcellularLocation>
        <location evidence="1 7">Periplasm</location>
    </subcellularLocation>
</comment>
<keyword evidence="6 7" id="KW-0676">Redox-active center</keyword>
<reference evidence="10 11" key="1">
    <citation type="submission" date="2024-04" db="EMBL/GenBank/DDBJ databases">
        <authorList>
            <person name="Abashina T."/>
            <person name="Shaikin A."/>
        </authorList>
    </citation>
    <scope>NUCLEOTIDE SEQUENCE [LARGE SCALE GENOMIC DNA]</scope>
    <source>
        <strain evidence="10 11">AAFK</strain>
    </source>
</reference>
<dbReference type="Gene3D" id="3.10.450.70">
    <property type="entry name" value="Disulphide bond isomerase, DsbC/G, N-terminal"/>
    <property type="match status" value="1"/>
</dbReference>
<dbReference type="InterPro" id="IPR036249">
    <property type="entry name" value="Thioredoxin-like_sf"/>
</dbReference>
<organism evidence="10 11">
    <name type="scientific">Thermithiobacillus plumbiphilus</name>
    <dbReference type="NCBI Taxonomy" id="1729899"/>
    <lineage>
        <taxon>Bacteria</taxon>
        <taxon>Pseudomonadati</taxon>
        <taxon>Pseudomonadota</taxon>
        <taxon>Acidithiobacillia</taxon>
        <taxon>Acidithiobacillales</taxon>
        <taxon>Thermithiobacillaceae</taxon>
        <taxon>Thermithiobacillus</taxon>
    </lineage>
</organism>
<dbReference type="CDD" id="cd03020">
    <property type="entry name" value="DsbA_DsbC_DsbG"/>
    <property type="match status" value="1"/>
</dbReference>
<protein>
    <recommendedName>
        <fullName evidence="7">Thiol:disulfide interchange protein</fullName>
    </recommendedName>
</protein>
<keyword evidence="11" id="KW-1185">Reference proteome</keyword>
<dbReference type="InterPro" id="IPR009094">
    <property type="entry name" value="DiS-bond_isomerase_DsbC/G_N_sf"/>
</dbReference>
<feature type="domain" description="Disulphide bond isomerase DsbC/G N-terminal" evidence="8">
    <location>
        <begin position="26"/>
        <end position="93"/>
    </location>
</feature>
<dbReference type="EMBL" id="JBBPCO010000002">
    <property type="protein sequence ID" value="MEK8088850.1"/>
    <property type="molecule type" value="Genomic_DNA"/>
</dbReference>
<evidence type="ECO:0000256" key="5">
    <source>
        <dbReference type="ARBA" id="ARBA00023157"/>
    </source>
</evidence>
<feature type="chain" id="PRO_5044956805" description="Thiol:disulfide interchange protein" evidence="7">
    <location>
        <begin position="27"/>
        <end position="247"/>
    </location>
</feature>
<dbReference type="InterPro" id="IPR033954">
    <property type="entry name" value="DiS-bond_Isoase_DsbC/G"/>
</dbReference>
<evidence type="ECO:0000256" key="1">
    <source>
        <dbReference type="ARBA" id="ARBA00004418"/>
    </source>
</evidence>
<feature type="domain" description="Thioredoxin-like fold" evidence="9">
    <location>
        <begin position="121"/>
        <end position="241"/>
    </location>
</feature>
<dbReference type="InterPro" id="IPR051470">
    <property type="entry name" value="Thiol:disulfide_interchange"/>
</dbReference>
<keyword evidence="5" id="KW-1015">Disulfide bond</keyword>
<keyword evidence="4 7" id="KW-0574">Periplasm</keyword>
<dbReference type="RefSeq" id="WP_341369915.1">
    <property type="nucleotide sequence ID" value="NZ_JBBPCO010000002.1"/>
</dbReference>
<name>A0ABU9D5M6_9PROT</name>
<comment type="similarity">
    <text evidence="2 7">Belongs to the thioredoxin family. DsbC subfamily.</text>
</comment>
<dbReference type="SUPFAM" id="SSF54423">
    <property type="entry name" value="DsbC/DsbG N-terminal domain-like"/>
    <property type="match status" value="1"/>
</dbReference>
<evidence type="ECO:0000256" key="7">
    <source>
        <dbReference type="RuleBase" id="RU364038"/>
    </source>
</evidence>
<feature type="signal peptide" evidence="7">
    <location>
        <begin position="1"/>
        <end position="26"/>
    </location>
</feature>
<dbReference type="PANTHER" id="PTHR35272:SF3">
    <property type="entry name" value="THIOL:DISULFIDE INTERCHANGE PROTEIN DSBC"/>
    <property type="match status" value="1"/>
</dbReference>
<dbReference type="Pfam" id="PF13098">
    <property type="entry name" value="Thioredoxin_2"/>
    <property type="match status" value="1"/>
</dbReference>
<evidence type="ECO:0000256" key="6">
    <source>
        <dbReference type="ARBA" id="ARBA00023284"/>
    </source>
</evidence>
<evidence type="ECO:0000259" key="8">
    <source>
        <dbReference type="Pfam" id="PF10411"/>
    </source>
</evidence>
<dbReference type="InterPro" id="IPR018950">
    <property type="entry name" value="DiS-bond_isomerase_DsbC/G_N"/>
</dbReference>
<accession>A0ABU9D5M6</accession>
<gene>
    <name evidence="10" type="ORF">WOB96_03645</name>
</gene>
<comment type="caution">
    <text evidence="10">The sequence shown here is derived from an EMBL/GenBank/DDBJ whole genome shotgun (WGS) entry which is preliminary data.</text>
</comment>
<evidence type="ECO:0000256" key="3">
    <source>
        <dbReference type="ARBA" id="ARBA00022729"/>
    </source>
</evidence>
<evidence type="ECO:0000256" key="4">
    <source>
        <dbReference type="ARBA" id="ARBA00022764"/>
    </source>
</evidence>
<sequence length="247" mass="26829">MRRYLSTLPLSLLGLLTLSAASVAQAADQGAERVLSVLQARFPDAQIGTPQPSSITGYYEVNLGSQVLYVSGNGRYLILGDLIDLKSDANLSEARRADLRRQLLGQVDPGSLIVFGSASPRRVITAFTNIHCQYCRNLHQSLKSVLAQGDVQVRYVLLPDGRKGAASYAEAESVWCAPDRARALEKAFSGQKLPTRNCKAPMTDYLVLARKLNIQGLPSMVLDNGSLLTGFVSDGQIRQWLQISPAP</sequence>
<dbReference type="Gene3D" id="3.40.30.10">
    <property type="entry name" value="Glutaredoxin"/>
    <property type="match status" value="1"/>
</dbReference>
<dbReference type="SUPFAM" id="SSF52833">
    <property type="entry name" value="Thioredoxin-like"/>
    <property type="match status" value="1"/>
</dbReference>
<evidence type="ECO:0000256" key="2">
    <source>
        <dbReference type="ARBA" id="ARBA00009813"/>
    </source>
</evidence>
<dbReference type="Pfam" id="PF10411">
    <property type="entry name" value="DsbC_N"/>
    <property type="match status" value="1"/>
</dbReference>
<keyword evidence="3 7" id="KW-0732">Signal</keyword>
<dbReference type="PANTHER" id="PTHR35272">
    <property type="entry name" value="THIOL:DISULFIDE INTERCHANGE PROTEIN DSBC-RELATED"/>
    <property type="match status" value="1"/>
</dbReference>